<reference evidence="1" key="1">
    <citation type="submission" date="2016-01" db="EMBL/GenBank/DDBJ databases">
        <authorList>
            <person name="Peeters C."/>
        </authorList>
    </citation>
    <scope>NUCLEOTIDE SEQUENCE [LARGE SCALE GENOMIC DNA]</scope>
    <source>
        <strain evidence="1">LMG 22934</strain>
    </source>
</reference>
<dbReference type="STRING" id="326474.AWB65_06625"/>
<protein>
    <recommendedName>
        <fullName evidence="3">DUF2950 domain-containing protein</fullName>
    </recommendedName>
</protein>
<dbReference type="OrthoDB" id="108782at2"/>
<keyword evidence="2" id="KW-1185">Reference proteome</keyword>
<evidence type="ECO:0000313" key="2">
    <source>
        <dbReference type="Proteomes" id="UP000054977"/>
    </source>
</evidence>
<organism evidence="1 2">
    <name type="scientific">Caballeronia humi</name>
    <dbReference type="NCBI Taxonomy" id="326474"/>
    <lineage>
        <taxon>Bacteria</taxon>
        <taxon>Pseudomonadati</taxon>
        <taxon>Pseudomonadota</taxon>
        <taxon>Betaproteobacteria</taxon>
        <taxon>Burkholderiales</taxon>
        <taxon>Burkholderiaceae</taxon>
        <taxon>Caballeronia</taxon>
    </lineage>
</organism>
<dbReference type="RefSeq" id="WP_087671064.1">
    <property type="nucleotide sequence ID" value="NZ_FCNW02000098.1"/>
</dbReference>
<gene>
    <name evidence="1" type="ORF">AWB65_06625</name>
</gene>
<dbReference type="InterPro" id="IPR021556">
    <property type="entry name" value="DUF2950"/>
</dbReference>
<proteinExistence type="predicted"/>
<sequence length="318" mass="34350">MNRSAQESTMFQKPRTAAWPRASSVVGGLVLIGVILLTSVQASAQAVYPTPAAAADALQQALATYDKDALRKVLGADYKQFIPIGTIDMDDVYAFLAAYAKHHEIVDDGMGTAHLQAGDEGWTLPVPIERTAAGWQFNIHQARNEVALRRIGRNELAAIQTVLAIGDAQRDFATAKGETVYAQRFISHPGKQDGLYWPAAEGEPESPLGDLASTMDPNAPPDEAYHGYRYRILTAQGPDAPGGTRNYLEGAAMRGGYAVIAWPAKYGQTGVMTFIGGNDGKVYQRNFGPQTASEAARVRRYDPGAGWQRVPDSQIVNQ</sequence>
<accession>A0A158JGE3</accession>
<evidence type="ECO:0000313" key="1">
    <source>
        <dbReference type="EMBL" id="SAL67958.1"/>
    </source>
</evidence>
<dbReference type="Pfam" id="PF11453">
    <property type="entry name" value="DUF2950"/>
    <property type="match status" value="1"/>
</dbReference>
<comment type="caution">
    <text evidence="1">The sequence shown here is derived from an EMBL/GenBank/DDBJ whole genome shotgun (WGS) entry which is preliminary data.</text>
</comment>
<dbReference type="EMBL" id="FCNW02000098">
    <property type="protein sequence ID" value="SAL67958.1"/>
    <property type="molecule type" value="Genomic_DNA"/>
</dbReference>
<name>A0A158JGE3_9BURK</name>
<evidence type="ECO:0008006" key="3">
    <source>
        <dbReference type="Google" id="ProtNLM"/>
    </source>
</evidence>
<dbReference type="Proteomes" id="UP000054977">
    <property type="component" value="Unassembled WGS sequence"/>
</dbReference>
<dbReference type="AlphaFoldDB" id="A0A158JGE3"/>